<organism evidence="2 3">
    <name type="scientific">Sediminibacterium ginsengisoli</name>
    <dbReference type="NCBI Taxonomy" id="413434"/>
    <lineage>
        <taxon>Bacteria</taxon>
        <taxon>Pseudomonadati</taxon>
        <taxon>Bacteroidota</taxon>
        <taxon>Chitinophagia</taxon>
        <taxon>Chitinophagales</taxon>
        <taxon>Chitinophagaceae</taxon>
        <taxon>Sediminibacterium</taxon>
    </lineage>
</organism>
<dbReference type="AlphaFoldDB" id="A0A1T4PLG7"/>
<feature type="transmembrane region" description="Helical" evidence="1">
    <location>
        <begin position="173"/>
        <end position="192"/>
    </location>
</feature>
<evidence type="ECO:0000256" key="1">
    <source>
        <dbReference type="SAM" id="Phobius"/>
    </source>
</evidence>
<keyword evidence="1" id="KW-0812">Transmembrane</keyword>
<dbReference type="STRING" id="413434.SAMN04488132_10675"/>
<proteinExistence type="predicted"/>
<gene>
    <name evidence="2" type="ORF">SAMN04488132_10675</name>
</gene>
<name>A0A1T4PLG7_9BACT</name>
<dbReference type="OrthoDB" id="664124at2"/>
<evidence type="ECO:0000313" key="3">
    <source>
        <dbReference type="Proteomes" id="UP000190888"/>
    </source>
</evidence>
<evidence type="ECO:0000313" key="2">
    <source>
        <dbReference type="EMBL" id="SJZ92413.1"/>
    </source>
</evidence>
<keyword evidence="1" id="KW-0472">Membrane</keyword>
<dbReference type="EMBL" id="FUWH01000006">
    <property type="protein sequence ID" value="SJZ92413.1"/>
    <property type="molecule type" value="Genomic_DNA"/>
</dbReference>
<keyword evidence="1" id="KW-1133">Transmembrane helix</keyword>
<dbReference type="RefSeq" id="WP_078831655.1">
    <property type="nucleotide sequence ID" value="NZ_FUWH01000006.1"/>
</dbReference>
<accession>A0A1T4PLG7</accession>
<reference evidence="2 3" key="1">
    <citation type="submission" date="2017-02" db="EMBL/GenBank/DDBJ databases">
        <authorList>
            <person name="Peterson S.W."/>
        </authorList>
    </citation>
    <scope>NUCLEOTIDE SEQUENCE [LARGE SCALE GENOMIC DNA]</scope>
    <source>
        <strain evidence="2 3">DSM 22335</strain>
    </source>
</reference>
<protein>
    <recommendedName>
        <fullName evidence="4">CCDC81-like prokaryotic HU domain-containing protein</fullName>
    </recommendedName>
</protein>
<dbReference type="Proteomes" id="UP000190888">
    <property type="component" value="Unassembled WGS sequence"/>
</dbReference>
<sequence length="193" mass="21264">MEEYLYKYFVIYSKLAIPDIGQFTMEVTPASVDDSGRLLLAPAPRISFVEGQVTADKHFFDFIAAEMNVDEVDAIRRFRDYAVSLKQKAVEEGVTLTGIGQLHHSAGRLVFSAATPEHILPAVSLPDGVAALEKKQAVIATETSSTTEYSPAETPVNEEIVEEEVAEERSGSWWIYAVILLLAGISAILFYYA</sequence>
<keyword evidence="3" id="KW-1185">Reference proteome</keyword>
<evidence type="ECO:0008006" key="4">
    <source>
        <dbReference type="Google" id="ProtNLM"/>
    </source>
</evidence>